<dbReference type="GO" id="GO:0070631">
    <property type="term" value="P:spindle pole body localization"/>
    <property type="evidence" value="ECO:0007669"/>
    <property type="project" value="TreeGrafter"/>
</dbReference>
<evidence type="ECO:0000256" key="8">
    <source>
        <dbReference type="ARBA" id="ARBA00022989"/>
    </source>
</evidence>
<keyword evidence="4" id="KW-0813">Transport</keyword>
<keyword evidence="8 13" id="KW-1133">Transmembrane helix</keyword>
<evidence type="ECO:0000256" key="7">
    <source>
        <dbReference type="ARBA" id="ARBA00022927"/>
    </source>
</evidence>
<comment type="similarity">
    <text evidence="3">Belongs to the NDC1 family.</text>
</comment>
<dbReference type="EMBL" id="JAEPRC010000228">
    <property type="protein sequence ID" value="KAG2203424.1"/>
    <property type="molecule type" value="Genomic_DNA"/>
</dbReference>
<feature type="transmembrane region" description="Helical" evidence="13">
    <location>
        <begin position="258"/>
        <end position="281"/>
    </location>
</feature>
<dbReference type="AlphaFoldDB" id="A0A8H7V6U8"/>
<name>A0A8H7V6U8_9FUNG</name>
<dbReference type="InterPro" id="IPR019049">
    <property type="entry name" value="Nucleoporin_prot_Ndc1/Nup"/>
</dbReference>
<gene>
    <name evidence="14" type="ORF">INT46_006865</name>
</gene>
<evidence type="ECO:0000256" key="9">
    <source>
        <dbReference type="ARBA" id="ARBA00023010"/>
    </source>
</evidence>
<evidence type="ECO:0000256" key="10">
    <source>
        <dbReference type="ARBA" id="ARBA00023132"/>
    </source>
</evidence>
<evidence type="ECO:0000256" key="5">
    <source>
        <dbReference type="ARBA" id="ARBA00022692"/>
    </source>
</evidence>
<keyword evidence="7" id="KW-0653">Protein transport</keyword>
<accession>A0A8H7V6U8</accession>
<dbReference type="Pfam" id="PF09531">
    <property type="entry name" value="Ndc1_Nup"/>
    <property type="match status" value="1"/>
</dbReference>
<dbReference type="PANTHER" id="PTHR13269:SF6">
    <property type="entry name" value="NUCLEOPORIN NDC1"/>
    <property type="match status" value="1"/>
</dbReference>
<evidence type="ECO:0000256" key="2">
    <source>
        <dbReference type="ARBA" id="ARBA00004567"/>
    </source>
</evidence>
<evidence type="ECO:0000256" key="3">
    <source>
        <dbReference type="ARBA" id="ARBA00005760"/>
    </source>
</evidence>
<dbReference type="GO" id="GO:0006999">
    <property type="term" value="P:nuclear pore organization"/>
    <property type="evidence" value="ECO:0007669"/>
    <property type="project" value="TreeGrafter"/>
</dbReference>
<proteinExistence type="inferred from homology"/>
<keyword evidence="10" id="KW-0906">Nuclear pore complex</keyword>
<keyword evidence="12" id="KW-0539">Nucleus</keyword>
<keyword evidence="11 13" id="KW-0472">Membrane</keyword>
<evidence type="ECO:0000256" key="12">
    <source>
        <dbReference type="ARBA" id="ARBA00023242"/>
    </source>
</evidence>
<reference evidence="14" key="1">
    <citation type="submission" date="2020-12" db="EMBL/GenBank/DDBJ databases">
        <title>Metabolic potential, ecology and presence of endohyphal bacteria is reflected in genomic diversity of Mucoromycotina.</title>
        <authorList>
            <person name="Muszewska A."/>
            <person name="Okrasinska A."/>
            <person name="Steczkiewicz K."/>
            <person name="Drgas O."/>
            <person name="Orlowska M."/>
            <person name="Perlinska-Lenart U."/>
            <person name="Aleksandrzak-Piekarczyk T."/>
            <person name="Szatraj K."/>
            <person name="Zielenkiewicz U."/>
            <person name="Pilsyk S."/>
            <person name="Malc E."/>
            <person name="Mieczkowski P."/>
            <person name="Kruszewska J.S."/>
            <person name="Biernat P."/>
            <person name="Pawlowska J."/>
        </authorList>
    </citation>
    <scope>NUCLEOTIDE SEQUENCE</scope>
    <source>
        <strain evidence="14">CBS 226.32</strain>
    </source>
</reference>
<dbReference type="PANTHER" id="PTHR13269">
    <property type="entry name" value="NUCLEOPORIN NDC1"/>
    <property type="match status" value="1"/>
</dbReference>
<dbReference type="GO" id="GO:0030674">
    <property type="term" value="F:protein-macromolecule adaptor activity"/>
    <property type="evidence" value="ECO:0007669"/>
    <property type="project" value="TreeGrafter"/>
</dbReference>
<feature type="transmembrane region" description="Helical" evidence="13">
    <location>
        <begin position="33"/>
        <end position="52"/>
    </location>
</feature>
<feature type="transmembrane region" description="Helical" evidence="13">
    <location>
        <begin position="217"/>
        <end position="238"/>
    </location>
</feature>
<evidence type="ECO:0000256" key="6">
    <source>
        <dbReference type="ARBA" id="ARBA00022816"/>
    </source>
</evidence>
<evidence type="ECO:0000313" key="15">
    <source>
        <dbReference type="Proteomes" id="UP000650833"/>
    </source>
</evidence>
<feature type="transmembrane region" description="Helical" evidence="13">
    <location>
        <begin position="163"/>
        <end position="182"/>
    </location>
</feature>
<organism evidence="14 15">
    <name type="scientific">Mucor plumbeus</name>
    <dbReference type="NCBI Taxonomy" id="97098"/>
    <lineage>
        <taxon>Eukaryota</taxon>
        <taxon>Fungi</taxon>
        <taxon>Fungi incertae sedis</taxon>
        <taxon>Mucoromycota</taxon>
        <taxon>Mucoromycotina</taxon>
        <taxon>Mucoromycetes</taxon>
        <taxon>Mucorales</taxon>
        <taxon>Mucorineae</taxon>
        <taxon>Mucoraceae</taxon>
        <taxon>Mucor</taxon>
    </lineage>
</organism>
<evidence type="ECO:0000256" key="4">
    <source>
        <dbReference type="ARBA" id="ARBA00022448"/>
    </source>
</evidence>
<sequence length="607" mass="70140">MAASTTTVKSNGKLYNTYTEAYLAALSKLNGRFYKSLFLFSIAIAILFQARFSLDYHVHLNNFFSWRTCIFSLVIFFTGVVISFIRNMTFTVFEPTYPSYLAKIITDWTSLDNLLLFVIHSVLNLVVIRYFFSWVTNEKYTHELLLQPPGHYLGARQLNQENIFIIVYSIILALGYTVRYVANRSYVVKINNVQQPYFFDIKTSLATLLCNSAMTAINYFFVTYFAYAFFNGTIYYFVARFFGLYNKVLDTPIVGFSWLGLHLFLRLIIAGTATMCTYNIANRIYDAVYSSTLVVSNKCINQFEGLVGGLSETKVNAKVAAFSELAVLTTKNPEKRAELFRTVGKELQDNAWYKIMEQCFKIINELRTTIDIEYNGVQSVTTPVPVNSKPVEPQQVRNRLQFSNENIYATQIDHIAMMEDRTNTIFHEIAEKVESAPSTVPKIKSVTNDVWMNVKKSQIIEMLKRLELQVGYSGYFRYLYTDSATRHIQIVFNKYQLIVWAVQSLGTLTAASLKEDPYGYVQNDLTKVMNQLLGCLVDVEKYLQAPPAQYNNWLKDENVVIEESEAVVLALREAIYQIRLSFDEYLDVFQIDTKYYKKWERFLAYQE</sequence>
<evidence type="ECO:0000256" key="13">
    <source>
        <dbReference type="SAM" id="Phobius"/>
    </source>
</evidence>
<evidence type="ECO:0000313" key="14">
    <source>
        <dbReference type="EMBL" id="KAG2203424.1"/>
    </source>
</evidence>
<dbReference type="Proteomes" id="UP000650833">
    <property type="component" value="Unassembled WGS sequence"/>
</dbReference>
<dbReference type="GO" id="GO:0051028">
    <property type="term" value="P:mRNA transport"/>
    <property type="evidence" value="ECO:0007669"/>
    <property type="project" value="UniProtKB-KW"/>
</dbReference>
<dbReference type="GO" id="GO:0031965">
    <property type="term" value="C:nuclear membrane"/>
    <property type="evidence" value="ECO:0007669"/>
    <property type="project" value="UniProtKB-SubCell"/>
</dbReference>
<keyword evidence="15" id="KW-1185">Reference proteome</keyword>
<feature type="transmembrane region" description="Helical" evidence="13">
    <location>
        <begin position="64"/>
        <end position="85"/>
    </location>
</feature>
<keyword evidence="5 13" id="KW-0812">Transmembrane</keyword>
<evidence type="ECO:0008006" key="16">
    <source>
        <dbReference type="Google" id="ProtNLM"/>
    </source>
</evidence>
<dbReference type="GO" id="GO:0005816">
    <property type="term" value="C:spindle pole body"/>
    <property type="evidence" value="ECO:0007669"/>
    <property type="project" value="TreeGrafter"/>
</dbReference>
<evidence type="ECO:0000256" key="1">
    <source>
        <dbReference type="ARBA" id="ARBA00004232"/>
    </source>
</evidence>
<dbReference type="OrthoDB" id="67850at2759"/>
<comment type="caution">
    <text evidence="14">The sequence shown here is derived from an EMBL/GenBank/DDBJ whole genome shotgun (WGS) entry which is preliminary data.</text>
</comment>
<feature type="transmembrane region" description="Helical" evidence="13">
    <location>
        <begin position="113"/>
        <end position="132"/>
    </location>
</feature>
<keyword evidence="6" id="KW-0509">mRNA transport</keyword>
<protein>
    <recommendedName>
        <fullName evidence="16">Nucleoporin protein Ndc1-Nup</fullName>
    </recommendedName>
</protein>
<evidence type="ECO:0000256" key="11">
    <source>
        <dbReference type="ARBA" id="ARBA00023136"/>
    </source>
</evidence>
<keyword evidence="9" id="KW-0811">Translocation</keyword>
<dbReference type="GO" id="GO:0070762">
    <property type="term" value="C:nuclear pore transmembrane ring"/>
    <property type="evidence" value="ECO:0007669"/>
    <property type="project" value="TreeGrafter"/>
</dbReference>
<comment type="subcellular location">
    <subcellularLocation>
        <location evidence="1">Nucleus membrane</location>
        <topology evidence="1">Multi-pass membrane protein</topology>
    </subcellularLocation>
    <subcellularLocation>
        <location evidence="2">Nucleus</location>
        <location evidence="2">Nuclear pore complex</location>
    </subcellularLocation>
</comment>
<dbReference type="GO" id="GO:0015031">
    <property type="term" value="P:protein transport"/>
    <property type="evidence" value="ECO:0007669"/>
    <property type="project" value="UniProtKB-KW"/>
</dbReference>